<feature type="transmembrane region" description="Helical" evidence="8">
    <location>
        <begin position="62"/>
        <end position="86"/>
    </location>
</feature>
<evidence type="ECO:0000256" key="1">
    <source>
        <dbReference type="ARBA" id="ARBA00004651"/>
    </source>
</evidence>
<dbReference type="PANTHER" id="PTHR43568">
    <property type="entry name" value="P PROTEIN"/>
    <property type="match status" value="1"/>
</dbReference>
<accession>A0A1J5T1S6</accession>
<organism evidence="10 11">
    <name type="scientific">Marine Group III euryarchaeote CG-Bathy1</name>
    <dbReference type="NCBI Taxonomy" id="1889001"/>
    <lineage>
        <taxon>Archaea</taxon>
        <taxon>Methanobacteriati</taxon>
        <taxon>Thermoplasmatota</taxon>
        <taxon>Thermoplasmata</taxon>
        <taxon>Candidatus Thermoprofundales</taxon>
    </lineage>
</organism>
<feature type="transmembrane region" description="Helical" evidence="8">
    <location>
        <begin position="282"/>
        <end position="303"/>
    </location>
</feature>
<dbReference type="InterPro" id="IPR004680">
    <property type="entry name" value="Cit_transptr-like_dom"/>
</dbReference>
<evidence type="ECO:0000313" key="11">
    <source>
        <dbReference type="Proteomes" id="UP000183815"/>
    </source>
</evidence>
<evidence type="ECO:0000256" key="5">
    <source>
        <dbReference type="ARBA" id="ARBA00022692"/>
    </source>
</evidence>
<sequence length="441" mass="48179">MLEDIAGPLIILVFLGTFALILAEVTHRTLVAWVGATIVCLIGKVTGSFDEAELAHAVDFDVLGLLLGMMVIASNLEMCGFFEYIAIKGTKMAKGDPWRLVVILGTFTTAISLVIDNVTAIIIIAPITVRICNKMEINPIPLLMCEAILANTGGVATLVGDPPNVMIAAEMKYTFISFMKHLFIMSFMAWVATLAYIRWYYRDWINVKPKHVEDIMKEDEWAAVKNRGMMNRTLIALGITIVFFSSVEILHLHIHIATISLMGAGLTLALNNPDIEKVVKHVEWTALLFFVGLFVLVGSLEAMGYLEEFGLWIYRVSGEGEHPILLAVMVLWVAAIASAIVDNIPFTAAMIPTLKGLAVHGINIHPLMWALAMGAGFGGNATPIGSSANVVTVAISERSGKPISAVEWMRVGLPVMLITCTVATVFLVVDLYFLKLLYPYP</sequence>
<dbReference type="GO" id="GO:0015105">
    <property type="term" value="F:arsenite transmembrane transporter activity"/>
    <property type="evidence" value="ECO:0007669"/>
    <property type="project" value="InterPro"/>
</dbReference>
<dbReference type="EMBL" id="MIYU01000018">
    <property type="protein sequence ID" value="OIR14817.1"/>
    <property type="molecule type" value="Genomic_DNA"/>
</dbReference>
<feature type="transmembrane region" description="Helical" evidence="8">
    <location>
        <begin position="323"/>
        <end position="341"/>
    </location>
</feature>
<evidence type="ECO:0000259" key="9">
    <source>
        <dbReference type="Pfam" id="PF03600"/>
    </source>
</evidence>
<keyword evidence="3" id="KW-0813">Transport</keyword>
<proteinExistence type="inferred from homology"/>
<dbReference type="AlphaFoldDB" id="A0A1J5T1S6"/>
<evidence type="ECO:0000256" key="8">
    <source>
        <dbReference type="SAM" id="Phobius"/>
    </source>
</evidence>
<comment type="similarity">
    <text evidence="2">Belongs to the CitM (TC 2.A.11) transporter family.</text>
</comment>
<keyword evidence="7 8" id="KW-0472">Membrane</keyword>
<dbReference type="InterPro" id="IPR051475">
    <property type="entry name" value="Diverse_Ion_Transporter"/>
</dbReference>
<protein>
    <recommendedName>
        <fullName evidence="9">Citrate transporter-like domain-containing protein</fullName>
    </recommendedName>
</protein>
<dbReference type="InterPro" id="IPR000802">
    <property type="entry name" value="Arsenical_pump_ArsB"/>
</dbReference>
<evidence type="ECO:0000256" key="7">
    <source>
        <dbReference type="ARBA" id="ARBA00023136"/>
    </source>
</evidence>
<evidence type="ECO:0000256" key="4">
    <source>
        <dbReference type="ARBA" id="ARBA00022475"/>
    </source>
</evidence>
<feature type="transmembrane region" description="Helical" evidence="8">
    <location>
        <begin position="229"/>
        <end position="246"/>
    </location>
</feature>
<feature type="transmembrane region" description="Helical" evidence="8">
    <location>
        <begin position="181"/>
        <end position="201"/>
    </location>
</feature>
<feature type="transmembrane region" description="Helical" evidence="8">
    <location>
        <begin position="6"/>
        <end position="23"/>
    </location>
</feature>
<dbReference type="Proteomes" id="UP000183815">
    <property type="component" value="Unassembled WGS sequence"/>
</dbReference>
<dbReference type="Pfam" id="PF03600">
    <property type="entry name" value="CitMHS"/>
    <property type="match status" value="1"/>
</dbReference>
<keyword evidence="5 8" id="KW-0812">Transmembrane</keyword>
<comment type="subcellular location">
    <subcellularLocation>
        <location evidence="1">Cell membrane</location>
        <topology evidence="1">Multi-pass membrane protein</topology>
    </subcellularLocation>
</comment>
<dbReference type="PANTHER" id="PTHR43568:SF1">
    <property type="entry name" value="P PROTEIN"/>
    <property type="match status" value="1"/>
</dbReference>
<gene>
    <name evidence="10" type="ORF">BEU04_02805</name>
</gene>
<dbReference type="GO" id="GO:0005886">
    <property type="term" value="C:plasma membrane"/>
    <property type="evidence" value="ECO:0007669"/>
    <property type="project" value="UniProtKB-SubCell"/>
</dbReference>
<feature type="transmembrane region" description="Helical" evidence="8">
    <location>
        <begin position="98"/>
        <end position="125"/>
    </location>
</feature>
<reference evidence="10 11" key="1">
    <citation type="submission" date="2016-08" db="EMBL/GenBank/DDBJ databases">
        <title>New Insights into Marine Group III Euryarchaeota, from dark to light.</title>
        <authorList>
            <person name="Haro-Moreno J.M."/>
            <person name="Rodriguez-Valera F."/>
            <person name="Lopez-Garcia P."/>
            <person name="Moreira D."/>
            <person name="Martin-Cuadrado A.B."/>
        </authorList>
    </citation>
    <scope>NUCLEOTIDE SEQUENCE [LARGE SCALE GENOMIC DNA]</scope>
    <source>
        <strain evidence="10">CG-Bathy1</strain>
    </source>
</reference>
<evidence type="ECO:0000313" key="10">
    <source>
        <dbReference type="EMBL" id="OIR14817.1"/>
    </source>
</evidence>
<name>A0A1J5T1S6_9ARCH</name>
<evidence type="ECO:0000256" key="6">
    <source>
        <dbReference type="ARBA" id="ARBA00022989"/>
    </source>
</evidence>
<keyword evidence="4" id="KW-1003">Cell membrane</keyword>
<dbReference type="PRINTS" id="PR00758">
    <property type="entry name" value="ARSENICPUMP"/>
</dbReference>
<evidence type="ECO:0000256" key="2">
    <source>
        <dbReference type="ARBA" id="ARBA00009843"/>
    </source>
</evidence>
<feature type="transmembrane region" description="Helical" evidence="8">
    <location>
        <begin position="411"/>
        <end position="434"/>
    </location>
</feature>
<feature type="transmembrane region" description="Helical" evidence="8">
    <location>
        <begin position="30"/>
        <end position="50"/>
    </location>
</feature>
<keyword evidence="6 8" id="KW-1133">Transmembrane helix</keyword>
<dbReference type="CDD" id="cd01116">
    <property type="entry name" value="P_permease"/>
    <property type="match status" value="1"/>
</dbReference>
<feature type="domain" description="Citrate transporter-like" evidence="9">
    <location>
        <begin position="18"/>
        <end position="374"/>
    </location>
</feature>
<evidence type="ECO:0000256" key="3">
    <source>
        <dbReference type="ARBA" id="ARBA00022448"/>
    </source>
</evidence>
<comment type="caution">
    <text evidence="10">The sequence shown here is derived from an EMBL/GenBank/DDBJ whole genome shotgun (WGS) entry which is preliminary data.</text>
</comment>